<proteinExistence type="predicted"/>
<dbReference type="EMBL" id="NVDQ01000037">
    <property type="protein sequence ID" value="PFV02862.1"/>
    <property type="molecule type" value="Genomic_DNA"/>
</dbReference>
<name>A0A9X7B7N8_BACCE</name>
<protein>
    <submittedName>
        <fullName evidence="1">Uncharacterized protein</fullName>
    </submittedName>
</protein>
<dbReference type="InterPro" id="IPR032675">
    <property type="entry name" value="LRR_dom_sf"/>
</dbReference>
<sequence>MTINGNFSTKGFENEEKTFFMNLREVKGDVENIPDRAFESTISNPGKLKSISLPKVKEVGEYAFANGGTDIVDLYLPEVEIIDNYAFKNSMGLGILHILSQRVSST</sequence>
<dbReference type="Gene3D" id="3.80.10.10">
    <property type="entry name" value="Ribonuclease Inhibitor"/>
    <property type="match status" value="1"/>
</dbReference>
<dbReference type="Pfam" id="PF13306">
    <property type="entry name" value="LRR_5"/>
    <property type="match status" value="1"/>
</dbReference>
<evidence type="ECO:0000313" key="1">
    <source>
        <dbReference type="EMBL" id="PFV02862.1"/>
    </source>
</evidence>
<gene>
    <name evidence="1" type="ORF">COK98_25930</name>
</gene>
<dbReference type="RefSeq" id="WP_098660163.1">
    <property type="nucleotide sequence ID" value="NZ_NVDQ01000037.1"/>
</dbReference>
<evidence type="ECO:0000313" key="2">
    <source>
        <dbReference type="Proteomes" id="UP000226257"/>
    </source>
</evidence>
<dbReference type="Proteomes" id="UP000226257">
    <property type="component" value="Unassembled WGS sequence"/>
</dbReference>
<dbReference type="InterPro" id="IPR026906">
    <property type="entry name" value="LRR_5"/>
</dbReference>
<accession>A0A9X7B7N8</accession>
<reference evidence="1 2" key="1">
    <citation type="submission" date="2017-09" db="EMBL/GenBank/DDBJ databases">
        <title>Large-scale bioinformatics analysis of Bacillus genomes uncovers conserved roles of natural products in bacterial physiology.</title>
        <authorList>
            <consortium name="Agbiome Team Llc"/>
            <person name="Bleich R.M."/>
            <person name="Grubbs K.J."/>
            <person name="Santa Maria K.C."/>
            <person name="Allen S.E."/>
            <person name="Farag S."/>
            <person name="Shank E.A."/>
            <person name="Bowers A."/>
        </authorList>
    </citation>
    <scope>NUCLEOTIDE SEQUENCE [LARGE SCALE GENOMIC DNA]</scope>
    <source>
        <strain evidence="1 2">AFS060282</strain>
    </source>
</reference>
<organism evidence="1 2">
    <name type="scientific">Bacillus cereus</name>
    <dbReference type="NCBI Taxonomy" id="1396"/>
    <lineage>
        <taxon>Bacteria</taxon>
        <taxon>Bacillati</taxon>
        <taxon>Bacillota</taxon>
        <taxon>Bacilli</taxon>
        <taxon>Bacillales</taxon>
        <taxon>Bacillaceae</taxon>
        <taxon>Bacillus</taxon>
        <taxon>Bacillus cereus group</taxon>
    </lineage>
</organism>
<dbReference type="AlphaFoldDB" id="A0A9X7B7N8"/>
<comment type="caution">
    <text evidence="1">The sequence shown here is derived from an EMBL/GenBank/DDBJ whole genome shotgun (WGS) entry which is preliminary data.</text>
</comment>